<evidence type="ECO:0000259" key="1">
    <source>
        <dbReference type="PROSITE" id="PS51379"/>
    </source>
</evidence>
<dbReference type="SUPFAM" id="SSF54862">
    <property type="entry name" value="4Fe-4S ferredoxins"/>
    <property type="match status" value="1"/>
</dbReference>
<feature type="domain" description="4Fe-4S ferredoxin-type" evidence="1">
    <location>
        <begin position="6"/>
        <end position="35"/>
    </location>
</feature>
<proteinExistence type="predicted"/>
<organism evidence="2">
    <name type="scientific">marine sediment metagenome</name>
    <dbReference type="NCBI Taxonomy" id="412755"/>
    <lineage>
        <taxon>unclassified sequences</taxon>
        <taxon>metagenomes</taxon>
        <taxon>ecological metagenomes</taxon>
    </lineage>
</organism>
<comment type="caution">
    <text evidence="2">The sequence shown here is derived from an EMBL/GenBank/DDBJ whole genome shotgun (WGS) entry which is preliminary data.</text>
</comment>
<evidence type="ECO:0000313" key="2">
    <source>
        <dbReference type="EMBL" id="KKK76952.1"/>
    </source>
</evidence>
<accession>A0A0F8Y6B4</accession>
<dbReference type="EMBL" id="LAZR01055183">
    <property type="protein sequence ID" value="KKK76952.1"/>
    <property type="molecule type" value="Genomic_DNA"/>
</dbReference>
<dbReference type="InterPro" id="IPR017896">
    <property type="entry name" value="4Fe4S_Fe-S-bd"/>
</dbReference>
<name>A0A0F8Y6B4_9ZZZZ</name>
<dbReference type="Pfam" id="PF00037">
    <property type="entry name" value="Fer4"/>
    <property type="match status" value="1"/>
</dbReference>
<protein>
    <recommendedName>
        <fullName evidence="1">4Fe-4S ferredoxin-type domain-containing protein</fullName>
    </recommendedName>
</protein>
<dbReference type="InterPro" id="IPR017900">
    <property type="entry name" value="4Fe4S_Fe_S_CS"/>
</dbReference>
<dbReference type="AlphaFoldDB" id="A0A0F8Y6B4"/>
<reference evidence="2" key="1">
    <citation type="journal article" date="2015" name="Nature">
        <title>Complex archaea that bridge the gap between prokaryotes and eukaryotes.</title>
        <authorList>
            <person name="Spang A."/>
            <person name="Saw J.H."/>
            <person name="Jorgensen S.L."/>
            <person name="Zaremba-Niedzwiedzka K."/>
            <person name="Martijn J."/>
            <person name="Lind A.E."/>
            <person name="van Eijk R."/>
            <person name="Schleper C."/>
            <person name="Guy L."/>
            <person name="Ettema T.J."/>
        </authorList>
    </citation>
    <scope>NUCLEOTIDE SEQUENCE</scope>
</reference>
<gene>
    <name evidence="2" type="ORF">LCGC14_2858490</name>
</gene>
<dbReference type="PROSITE" id="PS51379">
    <property type="entry name" value="4FE4S_FER_2"/>
    <property type="match status" value="1"/>
</dbReference>
<dbReference type="Gene3D" id="3.30.70.20">
    <property type="match status" value="1"/>
</dbReference>
<sequence>MLVGAFAIIKDEERCIRCGLCAKRCPTGAITMELFEEEEVLG</sequence>
<dbReference type="PROSITE" id="PS00198">
    <property type="entry name" value="4FE4S_FER_1"/>
    <property type="match status" value="1"/>
</dbReference>